<keyword evidence="5" id="KW-1133">Transmembrane helix</keyword>
<sequence length="503" mass="52364">MCGMDRETGRPGTGLRTGPRTPPAGVARTPRPRLGQRVPGAPPPPAARRPRRRGPRLPAAVGVGLLLAGGGVVAVDRLGQDRAAPAPLTPAGRALAAAGAGRPAALADLAALIGERRERVRRAPADRASWAVLGAALAERAARSGAPGAYTEAERALQRALAQGGTPDVRALTGLAVLAAARQDWAGAVRWGEAARDRAPGRVGAYRVLLEAYPGTGDAEGADRALERLRKVRPGPVAEVAAAWVHRERGWREDAEATVYDAAARAATPAERAAALSRAGDLAWERGEAETALARYEGALRAEPEHDGAAAGRARALAGLGRSEEALTAWARARAAAPRPGYAVESGELLLALGRSAEAADHFALARHQAAALARDGVRQEPALGRLEADHGDPAEAVRLLTEEHRRHPGPAASGALGWALHKAGRSAEALPRLRAAVKDGPNTALPAYRLGMVHLALGERGAARRQLTRALRLAPQFSPLHAERARRELAALGEPAWGPPPA</sequence>
<protein>
    <recommendedName>
        <fullName evidence="8">Secreted protein</fullName>
    </recommendedName>
</protein>
<feature type="transmembrane region" description="Helical" evidence="5">
    <location>
        <begin position="57"/>
        <end position="75"/>
    </location>
</feature>
<evidence type="ECO:0000256" key="1">
    <source>
        <dbReference type="ARBA" id="ARBA00022737"/>
    </source>
</evidence>
<dbReference type="SUPFAM" id="SSF48452">
    <property type="entry name" value="TPR-like"/>
    <property type="match status" value="2"/>
</dbReference>
<dbReference type="EMBL" id="BNDZ01000005">
    <property type="protein sequence ID" value="GHI45976.1"/>
    <property type="molecule type" value="Genomic_DNA"/>
</dbReference>
<accession>A0AA37BXH0</accession>
<comment type="caution">
    <text evidence="6">The sequence shown here is derived from an EMBL/GenBank/DDBJ whole genome shotgun (WGS) entry which is preliminary data.</text>
</comment>
<keyword evidence="2 3" id="KW-0802">TPR repeat</keyword>
<evidence type="ECO:0000256" key="4">
    <source>
        <dbReference type="SAM" id="MobiDB-lite"/>
    </source>
</evidence>
<feature type="region of interest" description="Disordered" evidence="4">
    <location>
        <begin position="1"/>
        <end position="56"/>
    </location>
</feature>
<dbReference type="PROSITE" id="PS50005">
    <property type="entry name" value="TPR"/>
    <property type="match status" value="2"/>
</dbReference>
<evidence type="ECO:0000256" key="5">
    <source>
        <dbReference type="SAM" id="Phobius"/>
    </source>
</evidence>
<keyword evidence="5" id="KW-0812">Transmembrane</keyword>
<keyword evidence="1" id="KW-0677">Repeat</keyword>
<gene>
    <name evidence="6" type="ORF">ScoT_21500</name>
</gene>
<proteinExistence type="predicted"/>
<dbReference type="InterPro" id="IPR011990">
    <property type="entry name" value="TPR-like_helical_dom_sf"/>
</dbReference>
<dbReference type="InterPro" id="IPR051012">
    <property type="entry name" value="CellSynth/LPSAsmb/PSIAsmb"/>
</dbReference>
<name>A0AA37BXH0_9ACTN</name>
<feature type="repeat" description="TPR" evidence="3">
    <location>
        <begin position="273"/>
        <end position="306"/>
    </location>
</feature>
<dbReference type="SMART" id="SM00028">
    <property type="entry name" value="TPR"/>
    <property type="match status" value="5"/>
</dbReference>
<evidence type="ECO:0000256" key="3">
    <source>
        <dbReference type="PROSITE-ProRule" id="PRU00339"/>
    </source>
</evidence>
<keyword evidence="5" id="KW-0472">Membrane</keyword>
<reference evidence="6" key="1">
    <citation type="submission" date="2022-09" db="EMBL/GenBank/DDBJ databases">
        <title>Whole genome shotgun sequence of Streptomyces albidoflavus NBRC 12854.</title>
        <authorList>
            <person name="Komaki H."/>
            <person name="Tamura T."/>
        </authorList>
    </citation>
    <scope>NUCLEOTIDE SEQUENCE</scope>
    <source>
        <strain evidence="6">NBRC 12854</strain>
    </source>
</reference>
<dbReference type="Pfam" id="PF13432">
    <property type="entry name" value="TPR_16"/>
    <property type="match status" value="3"/>
</dbReference>
<feature type="repeat" description="TPR" evidence="3">
    <location>
        <begin position="445"/>
        <end position="478"/>
    </location>
</feature>
<organism evidence="6 7">
    <name type="scientific">Streptomyces albidoflavus</name>
    <dbReference type="NCBI Taxonomy" id="1886"/>
    <lineage>
        <taxon>Bacteria</taxon>
        <taxon>Bacillati</taxon>
        <taxon>Actinomycetota</taxon>
        <taxon>Actinomycetes</taxon>
        <taxon>Kitasatosporales</taxon>
        <taxon>Streptomycetaceae</taxon>
        <taxon>Streptomyces</taxon>
        <taxon>Streptomyces albidoflavus group</taxon>
    </lineage>
</organism>
<evidence type="ECO:0000256" key="2">
    <source>
        <dbReference type="ARBA" id="ARBA00022803"/>
    </source>
</evidence>
<dbReference type="Gene3D" id="1.25.40.10">
    <property type="entry name" value="Tetratricopeptide repeat domain"/>
    <property type="match status" value="3"/>
</dbReference>
<evidence type="ECO:0000313" key="6">
    <source>
        <dbReference type="EMBL" id="GHI45976.1"/>
    </source>
</evidence>
<dbReference type="PANTHER" id="PTHR45586">
    <property type="entry name" value="TPR REPEAT-CONTAINING PROTEIN PA4667"/>
    <property type="match status" value="1"/>
</dbReference>
<dbReference type="AlphaFoldDB" id="A0AA37BXH0"/>
<evidence type="ECO:0008006" key="8">
    <source>
        <dbReference type="Google" id="ProtNLM"/>
    </source>
</evidence>
<dbReference type="PANTHER" id="PTHR45586:SF14">
    <property type="entry name" value="TETRATRICOPEPTIDE TPR_2 REPEAT PROTEIN"/>
    <property type="match status" value="1"/>
</dbReference>
<dbReference type="InterPro" id="IPR019734">
    <property type="entry name" value="TPR_rpt"/>
</dbReference>
<evidence type="ECO:0000313" key="7">
    <source>
        <dbReference type="Proteomes" id="UP001051844"/>
    </source>
</evidence>
<dbReference type="Proteomes" id="UP001051844">
    <property type="component" value="Unassembled WGS sequence"/>
</dbReference>